<proteinExistence type="predicted"/>
<evidence type="ECO:0000313" key="2">
    <source>
        <dbReference type="Proteomes" id="UP000078512"/>
    </source>
</evidence>
<sequence length="293" mass="32865">MDELSHHVAAIKPCPLQIAEIRYMMLSFIQTMTDMASCALVARDWAIDARGFLWYAVGDATYGKPTTTLSMPSSTPAITGSTLSQALEMNTKPTQSPSAWRWVQNSTTLQTVMERAHHVRRFYHNDGPNAPSSRSTNMLWLALACSFRSLTSIEIHYTIFTQTDTLALIEQNHRLQHLSLTCADMNIYPESCLSAAKVADALRMAKDLQTLSLNYGEVTTLIEAQLVQQNPKLTRLNLEDQGLEGTMKEGQWSFRTTLEYYGRFLSAGCYPSQVVEMYAIHALSPLPEEDDDL</sequence>
<evidence type="ECO:0000313" key="1">
    <source>
        <dbReference type="EMBL" id="OAQ35836.1"/>
    </source>
</evidence>
<dbReference type="EMBL" id="KV442013">
    <property type="protein sequence ID" value="OAQ35836.1"/>
    <property type="molecule type" value="Genomic_DNA"/>
</dbReference>
<gene>
    <name evidence="1" type="ORF">K457DRAFT_13065</name>
</gene>
<accession>A0A197KGN7</accession>
<dbReference type="SUPFAM" id="SSF52047">
    <property type="entry name" value="RNI-like"/>
    <property type="match status" value="1"/>
</dbReference>
<evidence type="ECO:0008006" key="3">
    <source>
        <dbReference type="Google" id="ProtNLM"/>
    </source>
</evidence>
<organism evidence="1 2">
    <name type="scientific">Linnemannia elongata AG-77</name>
    <dbReference type="NCBI Taxonomy" id="1314771"/>
    <lineage>
        <taxon>Eukaryota</taxon>
        <taxon>Fungi</taxon>
        <taxon>Fungi incertae sedis</taxon>
        <taxon>Mucoromycota</taxon>
        <taxon>Mortierellomycotina</taxon>
        <taxon>Mortierellomycetes</taxon>
        <taxon>Mortierellales</taxon>
        <taxon>Mortierellaceae</taxon>
        <taxon>Linnemannia</taxon>
    </lineage>
</organism>
<dbReference type="Proteomes" id="UP000078512">
    <property type="component" value="Unassembled WGS sequence"/>
</dbReference>
<reference evidence="1 2" key="1">
    <citation type="submission" date="2016-05" db="EMBL/GenBank/DDBJ databases">
        <title>Genome sequencing reveals origins of a unique bacterial endosymbiosis in the earliest lineages of terrestrial Fungi.</title>
        <authorList>
            <consortium name="DOE Joint Genome Institute"/>
            <person name="Uehling J."/>
            <person name="Gryganskyi A."/>
            <person name="Hameed K."/>
            <person name="Tschaplinski T."/>
            <person name="Misztal P."/>
            <person name="Wu S."/>
            <person name="Desiro A."/>
            <person name="Vande Pol N."/>
            <person name="Du Z.-Y."/>
            <person name="Zienkiewicz A."/>
            <person name="Zienkiewicz K."/>
            <person name="Morin E."/>
            <person name="Tisserant E."/>
            <person name="Splivallo R."/>
            <person name="Hainaut M."/>
            <person name="Henrissat B."/>
            <person name="Ohm R."/>
            <person name="Kuo A."/>
            <person name="Yan J."/>
            <person name="Lipzen A."/>
            <person name="Nolan M."/>
            <person name="Labutti K."/>
            <person name="Barry K."/>
            <person name="Goldstein A."/>
            <person name="Labbe J."/>
            <person name="Schadt C."/>
            <person name="Tuskan G."/>
            <person name="Grigoriev I."/>
            <person name="Martin F."/>
            <person name="Vilgalys R."/>
            <person name="Bonito G."/>
        </authorList>
    </citation>
    <scope>NUCLEOTIDE SEQUENCE [LARGE SCALE GENOMIC DNA]</scope>
    <source>
        <strain evidence="1 2">AG-77</strain>
    </source>
</reference>
<dbReference type="Gene3D" id="3.80.10.10">
    <property type="entry name" value="Ribonuclease Inhibitor"/>
    <property type="match status" value="1"/>
</dbReference>
<dbReference type="InterPro" id="IPR032675">
    <property type="entry name" value="LRR_dom_sf"/>
</dbReference>
<dbReference type="AlphaFoldDB" id="A0A197KGN7"/>
<name>A0A197KGN7_9FUNG</name>
<keyword evidence="2" id="KW-1185">Reference proteome</keyword>
<protein>
    <recommendedName>
        <fullName evidence="3">F-box domain-containing protein</fullName>
    </recommendedName>
</protein>